<name>A0A9N8DN58_9STRA</name>
<evidence type="ECO:0000313" key="2">
    <source>
        <dbReference type="Proteomes" id="UP001153069"/>
    </source>
</evidence>
<protein>
    <submittedName>
        <fullName evidence="1">Uncharacterized protein</fullName>
    </submittedName>
</protein>
<organism evidence="1 2">
    <name type="scientific">Seminavis robusta</name>
    <dbReference type="NCBI Taxonomy" id="568900"/>
    <lineage>
        <taxon>Eukaryota</taxon>
        <taxon>Sar</taxon>
        <taxon>Stramenopiles</taxon>
        <taxon>Ochrophyta</taxon>
        <taxon>Bacillariophyta</taxon>
        <taxon>Bacillariophyceae</taxon>
        <taxon>Bacillariophycidae</taxon>
        <taxon>Naviculales</taxon>
        <taxon>Naviculaceae</taxon>
        <taxon>Seminavis</taxon>
    </lineage>
</organism>
<evidence type="ECO:0000313" key="1">
    <source>
        <dbReference type="EMBL" id="CAB9503600.1"/>
    </source>
</evidence>
<dbReference type="AlphaFoldDB" id="A0A9N8DN58"/>
<dbReference type="Proteomes" id="UP001153069">
    <property type="component" value="Unassembled WGS sequence"/>
</dbReference>
<feature type="non-terminal residue" evidence="1">
    <location>
        <position position="1"/>
    </location>
</feature>
<proteinExistence type="predicted"/>
<accession>A0A9N8DN58</accession>
<sequence length="185" mass="20661">LDATTAASIFETLKSNDRRDEVMDACKHKITAIVVRNFLAEVLEDFDVEEGVTPATPRKPTKIFDLKKEAVEHLFTLNALAPGMAKPQESSSISSNGNMASVHFEFDRTVELEAFRVAITAALAWDIARMKRRQPTTDNRQPLLYDSMSSAANTSFSTWSKKRSLSAGTLQSLFWYVFIQQGPGR</sequence>
<dbReference type="EMBL" id="CAICTM010000170">
    <property type="protein sequence ID" value="CAB9503600.1"/>
    <property type="molecule type" value="Genomic_DNA"/>
</dbReference>
<comment type="caution">
    <text evidence="1">The sequence shown here is derived from an EMBL/GenBank/DDBJ whole genome shotgun (WGS) entry which is preliminary data.</text>
</comment>
<keyword evidence="2" id="KW-1185">Reference proteome</keyword>
<gene>
    <name evidence="1" type="ORF">SEMRO_171_G075580.1</name>
</gene>
<reference evidence="1" key="1">
    <citation type="submission" date="2020-06" db="EMBL/GenBank/DDBJ databases">
        <authorList>
            <consortium name="Plant Systems Biology data submission"/>
        </authorList>
    </citation>
    <scope>NUCLEOTIDE SEQUENCE</scope>
    <source>
        <strain evidence="1">D6</strain>
    </source>
</reference>